<sequence length="302" mass="35090">MKKILVTGGTTFVSKYAAEYFVNMGYEVYVLNRNTKSQVRGVKLIEGDRHNLNGILKNLSFDVVADITAYNEKDIIDFVKELGSYGQYIMISSSAVYPEYGVQPFLEESEKAANIFWGTYGTDKIAAEKALLERVKDAYILRPPYLYGPMNNVYREAFVFDCALADRKFYLPKDGDMKLQFFHVKDLCRLMEVIIKEKPEEHILNVGNAEAVSIKEWVTKCYESLGKKPTFVNVYEEIEQRNYFSFYNYEYYLDVSRQGEIFSETTTLEDGLKDAAEWYLEHNTEVNKKPYFEFIDENLVES</sequence>
<name>A0A7G9FKX6_9FIRM</name>
<organism evidence="2 3">
    <name type="scientific">Wujia chipingensis</name>
    <dbReference type="NCBI Taxonomy" id="2763670"/>
    <lineage>
        <taxon>Bacteria</taxon>
        <taxon>Bacillati</taxon>
        <taxon>Bacillota</taxon>
        <taxon>Clostridia</taxon>
        <taxon>Lachnospirales</taxon>
        <taxon>Lachnospiraceae</taxon>
        <taxon>Wujia</taxon>
    </lineage>
</organism>
<keyword evidence="3" id="KW-1185">Reference proteome</keyword>
<dbReference type="RefSeq" id="WP_021985046.1">
    <property type="nucleotide sequence ID" value="NZ_CP060632.1"/>
</dbReference>
<dbReference type="AlphaFoldDB" id="A0A7G9FKX6"/>
<dbReference type="EMBL" id="CP060632">
    <property type="protein sequence ID" value="QNL99207.1"/>
    <property type="molecule type" value="Genomic_DNA"/>
</dbReference>
<evidence type="ECO:0000313" key="2">
    <source>
        <dbReference type="EMBL" id="QNL99207.1"/>
    </source>
</evidence>
<evidence type="ECO:0000313" key="3">
    <source>
        <dbReference type="Proteomes" id="UP000515819"/>
    </source>
</evidence>
<proteinExistence type="predicted"/>
<dbReference type="SUPFAM" id="SSF51735">
    <property type="entry name" value="NAD(P)-binding Rossmann-fold domains"/>
    <property type="match status" value="1"/>
</dbReference>
<dbReference type="InterPro" id="IPR001509">
    <property type="entry name" value="Epimerase_deHydtase"/>
</dbReference>
<dbReference type="Gene3D" id="3.40.50.720">
    <property type="entry name" value="NAD(P)-binding Rossmann-like Domain"/>
    <property type="match status" value="1"/>
</dbReference>
<dbReference type="InterPro" id="IPR036291">
    <property type="entry name" value="NAD(P)-bd_dom_sf"/>
</dbReference>
<dbReference type="InterPro" id="IPR050177">
    <property type="entry name" value="Lipid_A_modif_metabolic_enz"/>
</dbReference>
<protein>
    <submittedName>
        <fullName evidence="2">NAD-dependent epimerase/dehydratase family protein</fullName>
    </submittedName>
</protein>
<dbReference type="PANTHER" id="PTHR43245:SF13">
    <property type="entry name" value="UDP-D-APIOSE_UDP-D-XYLOSE SYNTHASE 2"/>
    <property type="match status" value="1"/>
</dbReference>
<feature type="domain" description="NAD-dependent epimerase/dehydratase" evidence="1">
    <location>
        <begin position="4"/>
        <end position="67"/>
    </location>
</feature>
<evidence type="ECO:0000259" key="1">
    <source>
        <dbReference type="Pfam" id="PF01370"/>
    </source>
</evidence>
<dbReference type="Proteomes" id="UP000515819">
    <property type="component" value="Chromosome"/>
</dbReference>
<dbReference type="KEGG" id="wcp:H9Q76_10795"/>
<gene>
    <name evidence="2" type="ORF">H9Q76_10795</name>
</gene>
<dbReference type="Pfam" id="PF01370">
    <property type="entry name" value="Epimerase"/>
    <property type="match status" value="2"/>
</dbReference>
<reference evidence="2 3" key="1">
    <citation type="submission" date="2020-08" db="EMBL/GenBank/DDBJ databases">
        <authorList>
            <person name="Liu C."/>
            <person name="Sun Q."/>
        </authorList>
    </citation>
    <scope>NUCLEOTIDE SEQUENCE [LARGE SCALE GENOMIC DNA]</scope>
    <source>
        <strain evidence="2 3">NSJ-4</strain>
    </source>
</reference>
<accession>A0A7G9FKX6</accession>
<feature type="domain" description="NAD-dependent epimerase/dehydratase" evidence="1">
    <location>
        <begin position="73"/>
        <end position="207"/>
    </location>
</feature>
<dbReference type="PANTHER" id="PTHR43245">
    <property type="entry name" value="BIFUNCTIONAL POLYMYXIN RESISTANCE PROTEIN ARNA"/>
    <property type="match status" value="1"/>
</dbReference>